<evidence type="ECO:0000259" key="2">
    <source>
        <dbReference type="PROSITE" id="PS50157"/>
    </source>
</evidence>
<accession>A0A6C0H3D2</accession>
<keyword evidence="1" id="KW-0175">Coiled coil</keyword>
<protein>
    <recommendedName>
        <fullName evidence="2">C2H2-type domain-containing protein</fullName>
    </recommendedName>
</protein>
<evidence type="ECO:0000256" key="1">
    <source>
        <dbReference type="SAM" id="Coils"/>
    </source>
</evidence>
<name>A0A6C0H3D2_9ZZZZ</name>
<evidence type="ECO:0000313" key="3">
    <source>
        <dbReference type="EMBL" id="QHT74890.1"/>
    </source>
</evidence>
<dbReference type="InterPro" id="IPR013087">
    <property type="entry name" value="Znf_C2H2_type"/>
</dbReference>
<dbReference type="Gene3D" id="3.30.160.60">
    <property type="entry name" value="Classic Zinc Finger"/>
    <property type="match status" value="1"/>
</dbReference>
<dbReference type="EMBL" id="MN739859">
    <property type="protein sequence ID" value="QHT74890.1"/>
    <property type="molecule type" value="Genomic_DNA"/>
</dbReference>
<sequence>MLFECEFCKKTYSSKSNLTYHKKTTKSCLALRENVQLEQYKCSYCEYYSENKNNTKKHETTCKCKLKPKSYEILFRDYENAMKIIEDLKIQNKDLQDRIQSLAEKAISKPSNTSTLTQNTSNQIINNMMPITDAHLQEHVQNLNPLHVQNGASGYAKYALEFPLKDMIVCTDFQRRNCKYKDENGNVVSDPEMTKITKRLFSAIKERNEELINEYSAELQAKWRSINESGNTGMDQEECDDFASQTNVALEFVMDVLSQKRQASEMADGMRPNLFYEFIRELAAGCYRSEK</sequence>
<dbReference type="AlphaFoldDB" id="A0A6C0H3D2"/>
<proteinExistence type="predicted"/>
<organism evidence="3">
    <name type="scientific">viral metagenome</name>
    <dbReference type="NCBI Taxonomy" id="1070528"/>
    <lineage>
        <taxon>unclassified sequences</taxon>
        <taxon>metagenomes</taxon>
        <taxon>organismal metagenomes</taxon>
    </lineage>
</organism>
<feature type="domain" description="C2H2-type" evidence="2">
    <location>
        <begin position="3"/>
        <end position="24"/>
    </location>
</feature>
<dbReference type="PROSITE" id="PS50157">
    <property type="entry name" value="ZINC_FINGER_C2H2_2"/>
    <property type="match status" value="1"/>
</dbReference>
<reference evidence="3" key="1">
    <citation type="journal article" date="2020" name="Nature">
        <title>Giant virus diversity and host interactions through global metagenomics.</title>
        <authorList>
            <person name="Schulz F."/>
            <person name="Roux S."/>
            <person name="Paez-Espino D."/>
            <person name="Jungbluth S."/>
            <person name="Walsh D.A."/>
            <person name="Denef V.J."/>
            <person name="McMahon K.D."/>
            <person name="Konstantinidis K.T."/>
            <person name="Eloe-Fadrosh E.A."/>
            <person name="Kyrpides N.C."/>
            <person name="Woyke T."/>
        </authorList>
    </citation>
    <scope>NUCLEOTIDE SEQUENCE</scope>
    <source>
        <strain evidence="3">GVMAG-M-3300023179-62</strain>
    </source>
</reference>
<feature type="coiled-coil region" evidence="1">
    <location>
        <begin position="78"/>
        <end position="105"/>
    </location>
</feature>